<feature type="non-terminal residue" evidence="2">
    <location>
        <position position="246"/>
    </location>
</feature>
<protein>
    <submittedName>
        <fullName evidence="2">Uncharacterized protein</fullName>
    </submittedName>
</protein>
<evidence type="ECO:0000256" key="1">
    <source>
        <dbReference type="SAM" id="MobiDB-lite"/>
    </source>
</evidence>
<accession>A0AA39QEF9</accession>
<feature type="region of interest" description="Disordered" evidence="1">
    <location>
        <begin position="192"/>
        <end position="246"/>
    </location>
</feature>
<proteinExistence type="predicted"/>
<sequence>MKGTAAQCFVSGTPLAKFTDWIPRLFTSGVAFWIVAFADGSAGLYRVQRRDVGTGDIGLLIHLLQNACLYEPGGSRPVNPQDVLPHRTTSFLQDDHFFHDFCTPTVSSAVEQSITNGYDKILQWSSGIVTEDERSPGAFSEVFWVGIDSPFLVPVDLASVATSWVAKSMDSLRSTASSPSVDITLEIRGTRKGSNIGRSEEGAAKFPSDRQTDGMVNAETPDENNDTEYSRQGASKADPLACPCHD</sequence>
<feature type="compositionally biased region" description="Basic and acidic residues" evidence="1">
    <location>
        <begin position="198"/>
        <end position="212"/>
    </location>
</feature>
<dbReference type="EMBL" id="JAUEPU010000007">
    <property type="protein sequence ID" value="KAK0500926.1"/>
    <property type="molecule type" value="Genomic_DNA"/>
</dbReference>
<organism evidence="2 3">
    <name type="scientific">Armillaria luteobubalina</name>
    <dbReference type="NCBI Taxonomy" id="153913"/>
    <lineage>
        <taxon>Eukaryota</taxon>
        <taxon>Fungi</taxon>
        <taxon>Dikarya</taxon>
        <taxon>Basidiomycota</taxon>
        <taxon>Agaricomycotina</taxon>
        <taxon>Agaricomycetes</taxon>
        <taxon>Agaricomycetidae</taxon>
        <taxon>Agaricales</taxon>
        <taxon>Marasmiineae</taxon>
        <taxon>Physalacriaceae</taxon>
        <taxon>Armillaria</taxon>
    </lineage>
</organism>
<dbReference type="AlphaFoldDB" id="A0AA39QEF9"/>
<dbReference type="Proteomes" id="UP001175228">
    <property type="component" value="Unassembled WGS sequence"/>
</dbReference>
<evidence type="ECO:0000313" key="2">
    <source>
        <dbReference type="EMBL" id="KAK0500926.1"/>
    </source>
</evidence>
<name>A0AA39QEF9_9AGAR</name>
<reference evidence="2" key="1">
    <citation type="submission" date="2023-06" db="EMBL/GenBank/DDBJ databases">
        <authorList>
            <consortium name="Lawrence Berkeley National Laboratory"/>
            <person name="Ahrendt S."/>
            <person name="Sahu N."/>
            <person name="Indic B."/>
            <person name="Wong-Bajracharya J."/>
            <person name="Merenyi Z."/>
            <person name="Ke H.-M."/>
            <person name="Monk M."/>
            <person name="Kocsube S."/>
            <person name="Drula E."/>
            <person name="Lipzen A."/>
            <person name="Balint B."/>
            <person name="Henrissat B."/>
            <person name="Andreopoulos B."/>
            <person name="Martin F.M."/>
            <person name="Harder C.B."/>
            <person name="Rigling D."/>
            <person name="Ford K.L."/>
            <person name="Foster G.D."/>
            <person name="Pangilinan J."/>
            <person name="Papanicolaou A."/>
            <person name="Barry K."/>
            <person name="LaButti K."/>
            <person name="Viragh M."/>
            <person name="Koriabine M."/>
            <person name="Yan M."/>
            <person name="Riley R."/>
            <person name="Champramary S."/>
            <person name="Plett K.L."/>
            <person name="Tsai I.J."/>
            <person name="Slot J."/>
            <person name="Sipos G."/>
            <person name="Plett J."/>
            <person name="Nagy L.G."/>
            <person name="Grigoriev I.V."/>
        </authorList>
    </citation>
    <scope>NUCLEOTIDE SEQUENCE</scope>
    <source>
        <strain evidence="2">HWK02</strain>
    </source>
</reference>
<comment type="caution">
    <text evidence="2">The sequence shown here is derived from an EMBL/GenBank/DDBJ whole genome shotgun (WGS) entry which is preliminary data.</text>
</comment>
<keyword evidence="3" id="KW-1185">Reference proteome</keyword>
<evidence type="ECO:0000313" key="3">
    <source>
        <dbReference type="Proteomes" id="UP001175228"/>
    </source>
</evidence>
<gene>
    <name evidence="2" type="ORF">EDD18DRAFT_1328986</name>
</gene>